<gene>
    <name evidence="2" type="ORF">S01H1_85959</name>
</gene>
<organism evidence="2">
    <name type="scientific">marine sediment metagenome</name>
    <dbReference type="NCBI Taxonomy" id="412755"/>
    <lineage>
        <taxon>unclassified sequences</taxon>
        <taxon>metagenomes</taxon>
        <taxon>ecological metagenomes</taxon>
    </lineage>
</organism>
<evidence type="ECO:0000259" key="1">
    <source>
        <dbReference type="PROSITE" id="PS51468"/>
    </source>
</evidence>
<comment type="caution">
    <text evidence="2">The sequence shown here is derived from an EMBL/GenBank/DDBJ whole genome shotgun (WGS) entry which is preliminary data.</text>
</comment>
<dbReference type="AlphaFoldDB" id="X0Y992"/>
<name>X0Y992_9ZZZZ</name>
<proteinExistence type="predicted"/>
<dbReference type="InterPro" id="IPR013694">
    <property type="entry name" value="VIT"/>
</dbReference>
<dbReference type="PROSITE" id="PS51468">
    <property type="entry name" value="VIT"/>
    <property type="match status" value="1"/>
</dbReference>
<dbReference type="Pfam" id="PF08487">
    <property type="entry name" value="VIT"/>
    <property type="match status" value="1"/>
</dbReference>
<sequence>ARSIYEGVRRRRRDPGLLERVDEGVFRFRVFPIEPDERKRVRVRYARWLASRDGRI</sequence>
<evidence type="ECO:0000313" key="2">
    <source>
        <dbReference type="EMBL" id="GAG43872.1"/>
    </source>
</evidence>
<reference evidence="2" key="1">
    <citation type="journal article" date="2014" name="Front. Microbiol.">
        <title>High frequency of phylogenetically diverse reductive dehalogenase-homologous genes in deep subseafloor sedimentary metagenomes.</title>
        <authorList>
            <person name="Kawai M."/>
            <person name="Futagami T."/>
            <person name="Toyoda A."/>
            <person name="Takaki Y."/>
            <person name="Nishi S."/>
            <person name="Hori S."/>
            <person name="Arai W."/>
            <person name="Tsubouchi T."/>
            <person name="Morono Y."/>
            <person name="Uchiyama I."/>
            <person name="Ito T."/>
            <person name="Fujiyama A."/>
            <person name="Inagaki F."/>
            <person name="Takami H."/>
        </authorList>
    </citation>
    <scope>NUCLEOTIDE SEQUENCE</scope>
    <source>
        <strain evidence="2">Expedition CK06-06</strain>
    </source>
</reference>
<feature type="non-terminal residue" evidence="2">
    <location>
        <position position="1"/>
    </location>
</feature>
<feature type="non-terminal residue" evidence="2">
    <location>
        <position position="56"/>
    </location>
</feature>
<accession>X0Y992</accession>
<feature type="domain" description="VIT" evidence="1">
    <location>
        <begin position="1"/>
        <end position="47"/>
    </location>
</feature>
<protein>
    <recommendedName>
        <fullName evidence="1">VIT domain-containing protein</fullName>
    </recommendedName>
</protein>
<dbReference type="EMBL" id="BARS01059272">
    <property type="protein sequence ID" value="GAG43872.1"/>
    <property type="molecule type" value="Genomic_DNA"/>
</dbReference>